<protein>
    <submittedName>
        <fullName evidence="2">Uncharacterized protein</fullName>
    </submittedName>
</protein>
<gene>
    <name evidence="2" type="ORF">PENARI_c010G00078</name>
</gene>
<comment type="caution">
    <text evidence="2">The sequence shown here is derived from an EMBL/GenBank/DDBJ whole genome shotgun (WGS) entry which is preliminary data.</text>
</comment>
<dbReference type="AlphaFoldDB" id="A0A1F5LHC4"/>
<name>A0A1F5LHC4_PENAI</name>
<dbReference type="EMBL" id="LXJU01000010">
    <property type="protein sequence ID" value="OGE52608.1"/>
    <property type="molecule type" value="Genomic_DNA"/>
</dbReference>
<dbReference type="GeneID" id="34576823"/>
<feature type="signal peptide" evidence="1">
    <location>
        <begin position="1"/>
        <end position="25"/>
    </location>
</feature>
<feature type="chain" id="PRO_5009519597" evidence="1">
    <location>
        <begin position="26"/>
        <end position="590"/>
    </location>
</feature>
<evidence type="ECO:0000256" key="1">
    <source>
        <dbReference type="SAM" id="SignalP"/>
    </source>
</evidence>
<keyword evidence="1" id="KW-0732">Signal</keyword>
<dbReference type="SUPFAM" id="SSF50939">
    <property type="entry name" value="Sialidases"/>
    <property type="match status" value="1"/>
</dbReference>
<dbReference type="OrthoDB" id="2130735at2759"/>
<dbReference type="PANTHER" id="PTHR38792">
    <property type="entry name" value="BNR/ASP-BOX REPEAT DOMAIN PROTEIN (AFU_ORTHOLOGUE AFUA_7G06430)-RELATED"/>
    <property type="match status" value="1"/>
</dbReference>
<evidence type="ECO:0000313" key="3">
    <source>
        <dbReference type="Proteomes" id="UP000177622"/>
    </source>
</evidence>
<organism evidence="2 3">
    <name type="scientific">Penicillium arizonense</name>
    <dbReference type="NCBI Taxonomy" id="1835702"/>
    <lineage>
        <taxon>Eukaryota</taxon>
        <taxon>Fungi</taxon>
        <taxon>Dikarya</taxon>
        <taxon>Ascomycota</taxon>
        <taxon>Pezizomycotina</taxon>
        <taxon>Eurotiomycetes</taxon>
        <taxon>Eurotiomycetidae</taxon>
        <taxon>Eurotiales</taxon>
        <taxon>Aspergillaceae</taxon>
        <taxon>Penicillium</taxon>
    </lineage>
</organism>
<dbReference type="CDD" id="cd15482">
    <property type="entry name" value="Sialidase_non-viral"/>
    <property type="match status" value="1"/>
</dbReference>
<dbReference type="PANTHER" id="PTHR38792:SF3">
    <property type="entry name" value="BNR_ASP-BOX REPEAT DOMAIN PROTEIN (AFU_ORTHOLOGUE AFUA_7G06430)-RELATED"/>
    <property type="match status" value="1"/>
</dbReference>
<dbReference type="InterPro" id="IPR036278">
    <property type="entry name" value="Sialidase_sf"/>
</dbReference>
<sequence>MVRLSTLATQAVLHLATFFTQSALADSDGIVVWPPEVPNEGNGYSRVIQLQHAGDSNGNLLAIWEHWYTQGDTKSSNGTASHYIIRESGDNGTTWDTLTTISDPLTGTGHPATLFYQPFLFEFPQQLGKYPEGTLLLVGNLAKDLNTDFVSWRSTDHGKTWTVVGKFLHGSKNEKGRIWEPFVYLDSKGGIVTVFSDQTDFQKHAQKLSSVTSGDGGDTWSDPEEVVVGSRFVDRPGMATVAKMDNGEFIMSYEWCIGNVTTGEMTSEPCPIHVKMSVDGVSWNKSDTGTVIYTTDGIQTFGSPYTIWDPTEKKVIVSSKTKRWQNDTKVYPPENRRILFVNNNYGKGGWSWAPSPWTAPKDTDVCGANYSPNLLLLPNGTVLYTAEASIDGNDPKSHCTLRTGAAPIASLPYKSDFSGIGQAGWIDFDGTWSIADDQYNFAPVPSSATLAITGSSGWTDYEVSAEVIITSKSGVVGLVARASASRSVPNTLTRYTAAIDSNSGKVTVYRVADKATALKSEAHSGGIKGNKSYHLSLSVRSTNITVTLSEDGRAKTTVTASDDGLKSGLAGLYGSYGSGGFKNVQISSSA</sequence>
<dbReference type="Gene3D" id="2.120.10.10">
    <property type="match status" value="1"/>
</dbReference>
<accession>A0A1F5LHC4</accession>
<proteinExistence type="predicted"/>
<dbReference type="Proteomes" id="UP000177622">
    <property type="component" value="Unassembled WGS sequence"/>
</dbReference>
<dbReference type="STRING" id="1835702.A0A1F5LHC4"/>
<keyword evidence="3" id="KW-1185">Reference proteome</keyword>
<evidence type="ECO:0000313" key="2">
    <source>
        <dbReference type="EMBL" id="OGE52608.1"/>
    </source>
</evidence>
<dbReference type="Gene3D" id="2.60.120.560">
    <property type="entry name" value="Exo-inulinase, domain 1"/>
    <property type="match status" value="1"/>
</dbReference>
<dbReference type="RefSeq" id="XP_022488048.1">
    <property type="nucleotide sequence ID" value="XM_022632089.1"/>
</dbReference>
<reference evidence="2 3" key="1">
    <citation type="journal article" date="2016" name="Sci. Rep.">
        <title>Penicillium arizonense, a new, genome sequenced fungal species, reveals a high chemical diversity in secreted metabolites.</title>
        <authorList>
            <person name="Grijseels S."/>
            <person name="Nielsen J.C."/>
            <person name="Randelovic M."/>
            <person name="Nielsen J."/>
            <person name="Nielsen K.F."/>
            <person name="Workman M."/>
            <person name="Frisvad J.C."/>
        </authorList>
    </citation>
    <scope>NUCLEOTIDE SEQUENCE [LARGE SCALE GENOMIC DNA]</scope>
    <source>
        <strain evidence="2 3">CBS 141311</strain>
    </source>
</reference>